<dbReference type="AlphaFoldDB" id="A0A8S9PCY0"/>
<evidence type="ECO:0000313" key="1">
    <source>
        <dbReference type="EMBL" id="KAF3521373.1"/>
    </source>
</evidence>
<dbReference type="EMBL" id="QGKX02001347">
    <property type="protein sequence ID" value="KAF3521373.1"/>
    <property type="molecule type" value="Genomic_DNA"/>
</dbReference>
<dbReference type="Proteomes" id="UP000712600">
    <property type="component" value="Unassembled WGS sequence"/>
</dbReference>
<organism evidence="1 2">
    <name type="scientific">Brassica cretica</name>
    <name type="common">Mustard</name>
    <dbReference type="NCBI Taxonomy" id="69181"/>
    <lineage>
        <taxon>Eukaryota</taxon>
        <taxon>Viridiplantae</taxon>
        <taxon>Streptophyta</taxon>
        <taxon>Embryophyta</taxon>
        <taxon>Tracheophyta</taxon>
        <taxon>Spermatophyta</taxon>
        <taxon>Magnoliopsida</taxon>
        <taxon>eudicotyledons</taxon>
        <taxon>Gunneridae</taxon>
        <taxon>Pentapetalae</taxon>
        <taxon>rosids</taxon>
        <taxon>malvids</taxon>
        <taxon>Brassicales</taxon>
        <taxon>Brassicaceae</taxon>
        <taxon>Brassiceae</taxon>
        <taxon>Brassica</taxon>
    </lineage>
</organism>
<name>A0A8S9PCY0_BRACR</name>
<protein>
    <submittedName>
        <fullName evidence="1">Uncharacterized protein</fullName>
    </submittedName>
</protein>
<accession>A0A8S9PCY0</accession>
<evidence type="ECO:0000313" key="2">
    <source>
        <dbReference type="Proteomes" id="UP000712600"/>
    </source>
</evidence>
<sequence length="592" mass="68692">MKLSIRPKVKLIQRSDSFSLMFKRYVTILKALKDVSKIHMKSTSTRAPVAEPSLFISKKAKGKSENHVEEFKKISDSLPIFDECEEELIENLMSYEESCDLPCLEFKLILDNEQTIVELTVLQPEHPSSLVLSPQVFEEEPLNYPHQRPRLDTIKPLDEDLGPIFDKEDEPGPVFDEEATNITSIAMESHLCFDPGTTPAPLSFELQEHLFVLSFQEREVQPLRNERIDRAQQPEIWRSFVVQTGYFGDASNRGLVQNGYLNIQNVFCHEFNFLGNPTHQGFTEAWNHLKIFTEEGVMNFLNRRFSSLFIREYQTSKGNSGPRNERPEPKWSFNEPKVFPQSTSCLNQNHCKDHGLIVSAHHENVLKSRISKRNHIFTWLKNDLFKPFHDLFSLSCALKEIWCRKKDEPKLLRPKNHFDLVHDEKFSKLTLSHSFANRFTTLLDFEISKPLFGTQFTCLMFAHVLDDYPKGLDPKFDVLRIEKPFDYFFRRFDVVSLVVLKVQDIKEPKFTPSIITNNNGGKPNVEQEMHVLKMNTIVAYLDNILEREVQLLRNESIDRAQQPEIWRSFVVQTGYLGDASDRGSVQNGYLSI</sequence>
<proteinExistence type="predicted"/>
<gene>
    <name evidence="1" type="ORF">F2Q69_00049225</name>
</gene>
<comment type="caution">
    <text evidence="1">The sequence shown here is derived from an EMBL/GenBank/DDBJ whole genome shotgun (WGS) entry which is preliminary data.</text>
</comment>
<reference evidence="1" key="1">
    <citation type="submission" date="2019-12" db="EMBL/GenBank/DDBJ databases">
        <title>Genome sequencing and annotation of Brassica cretica.</title>
        <authorList>
            <person name="Studholme D.J."/>
            <person name="Sarris P."/>
        </authorList>
    </citation>
    <scope>NUCLEOTIDE SEQUENCE</scope>
    <source>
        <strain evidence="1">PFS-109/04</strain>
        <tissue evidence="1">Leaf</tissue>
    </source>
</reference>